<sequence length="254" mass="27581">MLKSERQDALVRLTDEHRNLSVRAAARLLDISEMTVRRDLDELAEAGRLVRVRGGATSAAPAHGLTLSRERTRTERQLLHREAKREIGARAATLVDEGDTVFLGSGTTVEAMAANLPDLTLRVVTNSLPIFAVLEERSGMELFLLGGLYRPGTGALVGPLAEETLSRMGVTKAFVGVNGIHEDKAYASNMDACALQRVALDAADERYLLADASKFDRRDFYSFYSLDGLTAVVSEGGLPEAVRTATEQYTAVLT</sequence>
<dbReference type="SUPFAM" id="SSF46785">
    <property type="entry name" value="Winged helix' DNA-binding domain"/>
    <property type="match status" value="1"/>
</dbReference>
<dbReference type="InterPro" id="IPR036390">
    <property type="entry name" value="WH_DNA-bd_sf"/>
</dbReference>
<keyword evidence="2" id="KW-0678">Repressor</keyword>
<evidence type="ECO:0000259" key="6">
    <source>
        <dbReference type="PROSITE" id="PS51000"/>
    </source>
</evidence>
<dbReference type="InterPro" id="IPR050313">
    <property type="entry name" value="Carb_Metab_HTH_regulators"/>
</dbReference>
<gene>
    <name evidence="7" type="primary">lacR_1</name>
    <name evidence="7" type="ORF">ATOP_15470</name>
</gene>
<dbReference type="Proteomes" id="UP001055025">
    <property type="component" value="Unassembled WGS sequence"/>
</dbReference>
<dbReference type="PANTHER" id="PTHR30363">
    <property type="entry name" value="HTH-TYPE TRANSCRIPTIONAL REGULATOR SRLR-RELATED"/>
    <property type="match status" value="1"/>
</dbReference>
<proteinExistence type="predicted"/>
<dbReference type="Pfam" id="PF08220">
    <property type="entry name" value="HTH_DeoR"/>
    <property type="match status" value="1"/>
</dbReference>
<dbReference type="Pfam" id="PF00455">
    <property type="entry name" value="DeoRC"/>
    <property type="match status" value="1"/>
</dbReference>
<dbReference type="SMART" id="SM00420">
    <property type="entry name" value="HTH_DEOR"/>
    <property type="match status" value="1"/>
</dbReference>
<dbReference type="SMART" id="SM01134">
    <property type="entry name" value="DeoRC"/>
    <property type="match status" value="1"/>
</dbReference>
<dbReference type="SUPFAM" id="SSF100950">
    <property type="entry name" value="NagB/RpiA/CoA transferase-like"/>
    <property type="match status" value="1"/>
</dbReference>
<accession>A0AAV5B479</accession>
<reference evidence="7" key="1">
    <citation type="journal article" date="2022" name="Int. J. Syst. Evol. Microbiol.">
        <title>Granulimonas faecalis gen. nov., sp. nov., and Leptogranulimonas caecicola gen. nov., sp. nov., novel lactate-producing Atopobiaceae bacteria isolated from mouse intestines, and an emended description of the family Atopobiaceae.</title>
        <authorList>
            <person name="Morinaga K."/>
            <person name="Kusada H."/>
            <person name="Sakamoto S."/>
            <person name="Murakami T."/>
            <person name="Toyoda A."/>
            <person name="Mori H."/>
            <person name="Meng X.Y."/>
            <person name="Takashino M."/>
            <person name="Murotomi K."/>
            <person name="Tamaki H."/>
        </authorList>
    </citation>
    <scope>NUCLEOTIDE SEQUENCE</scope>
    <source>
        <strain evidence="7">OPF53</strain>
    </source>
</reference>
<comment type="function">
    <text evidence="5">Repressor of the lactose catabolism operon. Galactose-6-phosphate is the inducer.</text>
</comment>
<dbReference type="InterPro" id="IPR037171">
    <property type="entry name" value="NagB/RpiA_transferase-like"/>
</dbReference>
<name>A0AAV5B479_9ACTN</name>
<dbReference type="Gene3D" id="1.10.10.10">
    <property type="entry name" value="Winged helix-like DNA-binding domain superfamily/Winged helix DNA-binding domain"/>
    <property type="match status" value="1"/>
</dbReference>
<evidence type="ECO:0000256" key="5">
    <source>
        <dbReference type="ARBA" id="ARBA00024937"/>
    </source>
</evidence>
<keyword evidence="3" id="KW-0805">Transcription regulation</keyword>
<evidence type="ECO:0000313" key="7">
    <source>
        <dbReference type="EMBL" id="GJM55892.1"/>
    </source>
</evidence>
<dbReference type="GO" id="GO:0003700">
    <property type="term" value="F:DNA-binding transcription factor activity"/>
    <property type="evidence" value="ECO:0007669"/>
    <property type="project" value="InterPro"/>
</dbReference>
<evidence type="ECO:0000256" key="3">
    <source>
        <dbReference type="ARBA" id="ARBA00023015"/>
    </source>
</evidence>
<organism evidence="7 8">
    <name type="scientific">Granulimonas faecalis</name>
    <dbReference type="NCBI Taxonomy" id="2894155"/>
    <lineage>
        <taxon>Bacteria</taxon>
        <taxon>Bacillati</taxon>
        <taxon>Actinomycetota</taxon>
        <taxon>Coriobacteriia</taxon>
        <taxon>Coriobacteriales</taxon>
        <taxon>Kribbibacteriaceae</taxon>
        <taxon>Granulimonas</taxon>
    </lineage>
</organism>
<dbReference type="RefSeq" id="WP_135978268.1">
    <property type="nucleotide sequence ID" value="NZ_BQKC01000001.1"/>
</dbReference>
<dbReference type="AlphaFoldDB" id="A0AAV5B479"/>
<feature type="domain" description="HTH deoR-type" evidence="6">
    <location>
        <begin position="3"/>
        <end position="58"/>
    </location>
</feature>
<evidence type="ECO:0000256" key="1">
    <source>
        <dbReference type="ARBA" id="ARBA00021390"/>
    </source>
</evidence>
<evidence type="ECO:0000256" key="4">
    <source>
        <dbReference type="ARBA" id="ARBA00023163"/>
    </source>
</evidence>
<dbReference type="InterPro" id="IPR036388">
    <property type="entry name" value="WH-like_DNA-bd_sf"/>
</dbReference>
<dbReference type="PANTHER" id="PTHR30363:SF4">
    <property type="entry name" value="GLYCEROL-3-PHOSPHATE REGULON REPRESSOR"/>
    <property type="match status" value="1"/>
</dbReference>
<dbReference type="InterPro" id="IPR014036">
    <property type="entry name" value="DeoR-like_C"/>
</dbReference>
<dbReference type="PROSITE" id="PS51000">
    <property type="entry name" value="HTH_DEOR_2"/>
    <property type="match status" value="1"/>
</dbReference>
<dbReference type="EMBL" id="BQKC01000001">
    <property type="protein sequence ID" value="GJM55892.1"/>
    <property type="molecule type" value="Genomic_DNA"/>
</dbReference>
<dbReference type="InterPro" id="IPR001034">
    <property type="entry name" value="DeoR_HTH"/>
</dbReference>
<dbReference type="Gene3D" id="3.40.50.1360">
    <property type="match status" value="1"/>
</dbReference>
<evidence type="ECO:0000256" key="2">
    <source>
        <dbReference type="ARBA" id="ARBA00022491"/>
    </source>
</evidence>
<evidence type="ECO:0000313" key="8">
    <source>
        <dbReference type="Proteomes" id="UP001055025"/>
    </source>
</evidence>
<comment type="caution">
    <text evidence="7">The sequence shown here is derived from an EMBL/GenBank/DDBJ whole genome shotgun (WGS) entry which is preliminary data.</text>
</comment>
<keyword evidence="4" id="KW-0804">Transcription</keyword>
<keyword evidence="8" id="KW-1185">Reference proteome</keyword>
<dbReference type="PRINTS" id="PR00037">
    <property type="entry name" value="HTHLACR"/>
</dbReference>
<protein>
    <recommendedName>
        <fullName evidence="1">Lactose phosphotransferase system repressor</fullName>
    </recommendedName>
</protein>